<sequence>MSAATNANRFASPAEVEALRQRMARAALDALSAKARAATLEAAELGDALGEIVALAWLLEVGADMRGLT</sequence>
<accession>E6PSI7</accession>
<organism evidence="1">
    <name type="scientific">mine drainage metagenome</name>
    <dbReference type="NCBI Taxonomy" id="410659"/>
    <lineage>
        <taxon>unclassified sequences</taxon>
        <taxon>metagenomes</taxon>
        <taxon>ecological metagenomes</taxon>
    </lineage>
</organism>
<reference evidence="1" key="1">
    <citation type="submission" date="2009-10" db="EMBL/GenBank/DDBJ databases">
        <title>Diversity of trophic interactions inside an arsenic-rich microbial ecosystem.</title>
        <authorList>
            <person name="Bertin P.N."/>
            <person name="Heinrich-Salmeron A."/>
            <person name="Pelletier E."/>
            <person name="Goulhen-Chollet F."/>
            <person name="Arsene-Ploetze F."/>
            <person name="Gallien S."/>
            <person name="Calteau A."/>
            <person name="Vallenet D."/>
            <person name="Casiot C."/>
            <person name="Chane-Woon-Ming B."/>
            <person name="Giloteaux L."/>
            <person name="Barakat M."/>
            <person name="Bonnefoy V."/>
            <person name="Bruneel O."/>
            <person name="Chandler M."/>
            <person name="Cleiss J."/>
            <person name="Duran R."/>
            <person name="Elbaz-Poulichet F."/>
            <person name="Fonknechten N."/>
            <person name="Lauga B."/>
            <person name="Mornico D."/>
            <person name="Ortet P."/>
            <person name="Schaeffer C."/>
            <person name="Siguier P."/>
            <person name="Alexander Thil Smith A."/>
            <person name="Van Dorsselaer A."/>
            <person name="Weissenbach J."/>
            <person name="Medigue C."/>
            <person name="Le Paslier D."/>
        </authorList>
    </citation>
    <scope>NUCLEOTIDE SEQUENCE</scope>
</reference>
<proteinExistence type="predicted"/>
<evidence type="ECO:0000313" key="1">
    <source>
        <dbReference type="EMBL" id="CBH97894.1"/>
    </source>
</evidence>
<protein>
    <submittedName>
        <fullName evidence="1">Uncharacterized protein</fullName>
    </submittedName>
</protein>
<name>E6PSI7_9ZZZZ</name>
<comment type="caution">
    <text evidence="1">The sequence shown here is derived from an EMBL/GenBank/DDBJ whole genome shotgun (WGS) entry which is preliminary data.</text>
</comment>
<dbReference type="EMBL" id="CABM01000048">
    <property type="protein sequence ID" value="CBH97894.1"/>
    <property type="molecule type" value="Genomic_DNA"/>
</dbReference>
<gene>
    <name evidence="1" type="ORF">CARN2_3370</name>
</gene>
<dbReference type="AlphaFoldDB" id="E6PSI7"/>